<dbReference type="InterPro" id="IPR013656">
    <property type="entry name" value="PAS_4"/>
</dbReference>
<evidence type="ECO:0000256" key="1">
    <source>
        <dbReference type="SAM" id="Coils"/>
    </source>
</evidence>
<dbReference type="InterPro" id="IPR000014">
    <property type="entry name" value="PAS"/>
</dbReference>
<evidence type="ECO:0000313" key="4">
    <source>
        <dbReference type="EMBL" id="SFM61305.1"/>
    </source>
</evidence>
<dbReference type="Gene3D" id="1.10.10.10">
    <property type="entry name" value="Winged helix-like DNA-binding domain superfamily/Winged helix DNA-binding domain"/>
    <property type="match status" value="1"/>
</dbReference>
<name>A0A1I4S9Z7_9EURY</name>
<feature type="domain" description="PAS" evidence="2">
    <location>
        <begin position="356"/>
        <end position="426"/>
    </location>
</feature>
<dbReference type="PROSITE" id="PS50113">
    <property type="entry name" value="PAC"/>
    <property type="match status" value="1"/>
</dbReference>
<keyword evidence="5" id="KW-1185">Reference proteome</keyword>
<dbReference type="EMBL" id="FOUJ01000003">
    <property type="protein sequence ID" value="SFM61305.1"/>
    <property type="molecule type" value="Genomic_DNA"/>
</dbReference>
<dbReference type="PANTHER" id="PTHR44757">
    <property type="entry name" value="DIGUANYLATE CYCLASE DGCP"/>
    <property type="match status" value="1"/>
</dbReference>
<dbReference type="InterPro" id="IPR052155">
    <property type="entry name" value="Biofilm_reg_signaling"/>
</dbReference>
<dbReference type="PROSITE" id="PS50112">
    <property type="entry name" value="PAS"/>
    <property type="match status" value="3"/>
</dbReference>
<dbReference type="InterPro" id="IPR036388">
    <property type="entry name" value="WH-like_DNA-bd_sf"/>
</dbReference>
<evidence type="ECO:0000259" key="2">
    <source>
        <dbReference type="PROSITE" id="PS50112"/>
    </source>
</evidence>
<feature type="domain" description="PAC" evidence="3">
    <location>
        <begin position="303"/>
        <end position="355"/>
    </location>
</feature>
<proteinExistence type="predicted"/>
<dbReference type="SMART" id="SM00086">
    <property type="entry name" value="PAC"/>
    <property type="match status" value="2"/>
</dbReference>
<evidence type="ECO:0000259" key="3">
    <source>
        <dbReference type="PROSITE" id="PS50113"/>
    </source>
</evidence>
<dbReference type="STRING" id="487685.SAMN04488696_1859"/>
<dbReference type="Pfam" id="PF08448">
    <property type="entry name" value="PAS_4"/>
    <property type="match status" value="2"/>
</dbReference>
<dbReference type="InterPro" id="IPR001610">
    <property type="entry name" value="PAC"/>
</dbReference>
<dbReference type="InterPro" id="IPR000700">
    <property type="entry name" value="PAS-assoc_C"/>
</dbReference>
<sequence length="480" mass="54943">MEIYNEETTRIKEVLRSNPRGLSVTDISRSIGTNRNTVAKYLEILRISGHVEMDSIGTAKVYFLSQRVPVSTLLDFSSDYIIVIDSERRVVQTNDKFAEIIGLPKDEIIRRLIDDILPPMISNKTLLEKIDNAMKGEETVEMADIIINNELWFLKTKLIPSTFDDGGSGVTLIMENITEEINNQNSLREQQKKLEELVSKRTADLERTNKMLQNEIIERKKMEEKLQEEYSKTQNYLDVAGVLIIVLDENGKCTLINKKGTEIIGCKSEDVIGKDFIDTFIEEGQKKKVQQKCQELLKDDIEINCESTIVTPSGEKKLISWTNVSLKDKNGKVIGFIASGKNITEQREIEEKLKESEKKYRLLADNTLDSIWKMDENLVFTYANPATINIIDIGSEDLVGTRLSDHFPMSETEKMLMIMGPKIKNGENKEFTRMETAMYDRKKNLVPIEIYAKVIFDENGKFQGLQGTTRRISNKERTNK</sequence>
<dbReference type="AlphaFoldDB" id="A0A1I4S9Z7"/>
<dbReference type="RefSeq" id="WP_091936233.1">
    <property type="nucleotide sequence ID" value="NZ_FOUJ01000003.1"/>
</dbReference>
<feature type="domain" description="PAS" evidence="2">
    <location>
        <begin position="229"/>
        <end position="300"/>
    </location>
</feature>
<keyword evidence="1" id="KW-0175">Coiled coil</keyword>
<dbReference type="SUPFAM" id="SSF55785">
    <property type="entry name" value="PYP-like sensor domain (PAS domain)"/>
    <property type="match status" value="3"/>
</dbReference>
<dbReference type="Pfam" id="PF13426">
    <property type="entry name" value="PAS_9"/>
    <property type="match status" value="1"/>
</dbReference>
<protein>
    <submittedName>
        <fullName evidence="4">PAS domain S-box-containing protein</fullName>
    </submittedName>
</protein>
<accession>A0A1I4S9Z7</accession>
<feature type="coiled-coil region" evidence="1">
    <location>
        <begin position="174"/>
        <end position="232"/>
    </location>
</feature>
<dbReference type="NCBIfam" id="TIGR00229">
    <property type="entry name" value="sensory_box"/>
    <property type="match status" value="3"/>
</dbReference>
<dbReference type="InterPro" id="IPR035965">
    <property type="entry name" value="PAS-like_dom_sf"/>
</dbReference>
<dbReference type="Proteomes" id="UP000198535">
    <property type="component" value="Unassembled WGS sequence"/>
</dbReference>
<gene>
    <name evidence="4" type="ORF">SAMN04488696_1859</name>
</gene>
<evidence type="ECO:0000313" key="5">
    <source>
        <dbReference type="Proteomes" id="UP000198535"/>
    </source>
</evidence>
<feature type="domain" description="PAS" evidence="2">
    <location>
        <begin position="66"/>
        <end position="137"/>
    </location>
</feature>
<dbReference type="CDD" id="cd00130">
    <property type="entry name" value="PAS"/>
    <property type="match status" value="3"/>
</dbReference>
<reference evidence="5" key="1">
    <citation type="submission" date="2016-10" db="EMBL/GenBank/DDBJ databases">
        <authorList>
            <person name="Varghese N."/>
            <person name="Submissions S."/>
        </authorList>
    </citation>
    <scope>NUCLEOTIDE SEQUENCE [LARGE SCALE GENOMIC DNA]</scope>
    <source>
        <strain evidence="5">Mob M</strain>
    </source>
</reference>
<dbReference type="SMART" id="SM00091">
    <property type="entry name" value="PAS"/>
    <property type="match status" value="3"/>
</dbReference>
<dbReference type="Gene3D" id="3.30.450.20">
    <property type="entry name" value="PAS domain"/>
    <property type="match status" value="3"/>
</dbReference>
<dbReference type="OrthoDB" id="125738at2157"/>
<dbReference type="PANTHER" id="PTHR44757:SF2">
    <property type="entry name" value="BIOFILM ARCHITECTURE MAINTENANCE PROTEIN MBAA"/>
    <property type="match status" value="1"/>
</dbReference>
<organism evidence="4 5">
    <name type="scientific">Methanolobus profundi</name>
    <dbReference type="NCBI Taxonomy" id="487685"/>
    <lineage>
        <taxon>Archaea</taxon>
        <taxon>Methanobacteriati</taxon>
        <taxon>Methanobacteriota</taxon>
        <taxon>Stenosarchaea group</taxon>
        <taxon>Methanomicrobia</taxon>
        <taxon>Methanosarcinales</taxon>
        <taxon>Methanosarcinaceae</taxon>
        <taxon>Methanolobus</taxon>
    </lineage>
</organism>